<evidence type="ECO:0000256" key="6">
    <source>
        <dbReference type="SAM" id="MobiDB-lite"/>
    </source>
</evidence>
<dbReference type="PANTHER" id="PTHR11850">
    <property type="entry name" value="HOMEOBOX PROTEIN TRANSCRIPTION FACTORS"/>
    <property type="match status" value="1"/>
</dbReference>
<dbReference type="SUPFAM" id="SSF46689">
    <property type="entry name" value="Homeodomain-like"/>
    <property type="match status" value="1"/>
</dbReference>
<dbReference type="InterPro" id="IPR008422">
    <property type="entry name" value="KN_HD"/>
</dbReference>
<feature type="DNA-binding region" description="Homeobox" evidence="5">
    <location>
        <begin position="631"/>
        <end position="693"/>
    </location>
</feature>
<dbReference type="Pfam" id="PF05920">
    <property type="entry name" value="Homeobox_KN"/>
    <property type="match status" value="1"/>
</dbReference>
<keyword evidence="4 5" id="KW-0539">Nucleus</keyword>
<dbReference type="OrthoDB" id="10056939at2759"/>
<evidence type="ECO:0000259" key="7">
    <source>
        <dbReference type="PROSITE" id="PS50071"/>
    </source>
</evidence>
<name>A0A9D4VCL8_ADICA</name>
<evidence type="ECO:0000256" key="2">
    <source>
        <dbReference type="ARBA" id="ARBA00023125"/>
    </source>
</evidence>
<comment type="caution">
    <text evidence="8">The sequence shown here is derived from an EMBL/GenBank/DDBJ whole genome shotgun (WGS) entry which is preliminary data.</text>
</comment>
<dbReference type="PROSITE" id="PS50071">
    <property type="entry name" value="HOMEOBOX_2"/>
    <property type="match status" value="1"/>
</dbReference>
<evidence type="ECO:0000256" key="1">
    <source>
        <dbReference type="ARBA" id="ARBA00004123"/>
    </source>
</evidence>
<feature type="region of interest" description="Disordered" evidence="6">
    <location>
        <begin position="141"/>
        <end position="170"/>
    </location>
</feature>
<evidence type="ECO:0000256" key="3">
    <source>
        <dbReference type="ARBA" id="ARBA00023155"/>
    </source>
</evidence>
<dbReference type="InterPro" id="IPR050224">
    <property type="entry name" value="TALE_homeobox"/>
</dbReference>
<sequence length="705" mass="78712">MSLAECYIVSSSSFARAHHRVDTSDLKHACLSKKKARLYELCIKPCCATSCHGRAGGATVMESSDIRSYCLQRGSTSLKSPFSVAIAIAKRARSAWTPHVQLNSSCVACISYGRISLPYTLCGSAEYHPVKLVVQSDRKKTVPDMTPFPGSARKKSTAKAKRSRRTRQRRTMLRPQEYNKVKVRTASGGSLTIRYRRRPSFSSHEAEICFTTGPKEAETLTSYRHESDPSLCDYASMDESRAFEDLSDLSENSQSSCHASGRIASEASITNLHDCDTSCDFWSDSNIDFLPTGRPDVAMQSIQSLLELETDQNCCSWPAALQDVEQTSEDLLQLLMKPFVYHGDGNEVSSIVSFMEGPGDENQLTEGGFWSTSPSCQSSLTDLNSTGSAEGGQLNMESSALVNMSMFSPPPALDEMESSDVELIDLPPRLCYENAGTICWQDEYLERYELPYDPYDIKATPNGWNFHMMEENAKPFDGSTLLHLDEPEDVNVANSCPIPQQRPNWGAMVMESALQHVERVEIEDPLENVLHLKEAVYRLVSRDHKLASMAREPAGSDVGEAGSFMFCLLDSATTRGKSMRKKRLRRATPLHTFNSLLKYSSNKSEDPASDQPLGSYQNLATPACLAHDRRRRRHGNLLPQSAVSTLRRWFDDHAAFPFAEKKEKLELVYETGLTLTQVENWLSNQRHKLKIRKSDYVYGAAPSEL</sequence>
<feature type="compositionally biased region" description="Basic residues" evidence="6">
    <location>
        <begin position="152"/>
        <end position="170"/>
    </location>
</feature>
<dbReference type="EMBL" id="JABFUD020000002">
    <property type="protein sequence ID" value="KAI5082977.1"/>
    <property type="molecule type" value="Genomic_DNA"/>
</dbReference>
<dbReference type="GO" id="GO:0003677">
    <property type="term" value="F:DNA binding"/>
    <property type="evidence" value="ECO:0007669"/>
    <property type="project" value="UniProtKB-UniRule"/>
</dbReference>
<gene>
    <name evidence="8" type="ORF">GOP47_0002720</name>
</gene>
<dbReference type="CDD" id="cd00086">
    <property type="entry name" value="homeodomain"/>
    <property type="match status" value="1"/>
</dbReference>
<comment type="subcellular location">
    <subcellularLocation>
        <location evidence="1 5">Nucleus</location>
    </subcellularLocation>
</comment>
<organism evidence="8 9">
    <name type="scientific">Adiantum capillus-veneris</name>
    <name type="common">Maidenhair fern</name>
    <dbReference type="NCBI Taxonomy" id="13818"/>
    <lineage>
        <taxon>Eukaryota</taxon>
        <taxon>Viridiplantae</taxon>
        <taxon>Streptophyta</taxon>
        <taxon>Embryophyta</taxon>
        <taxon>Tracheophyta</taxon>
        <taxon>Polypodiopsida</taxon>
        <taxon>Polypodiidae</taxon>
        <taxon>Polypodiales</taxon>
        <taxon>Pteridineae</taxon>
        <taxon>Pteridaceae</taxon>
        <taxon>Vittarioideae</taxon>
        <taxon>Adiantum</taxon>
    </lineage>
</organism>
<accession>A0A9D4VCL8</accession>
<feature type="domain" description="Homeobox" evidence="7">
    <location>
        <begin position="629"/>
        <end position="692"/>
    </location>
</feature>
<dbReference type="InterPro" id="IPR001356">
    <property type="entry name" value="HD"/>
</dbReference>
<evidence type="ECO:0000256" key="4">
    <source>
        <dbReference type="ARBA" id="ARBA00023242"/>
    </source>
</evidence>
<keyword evidence="3 5" id="KW-0371">Homeobox</keyword>
<evidence type="ECO:0000313" key="8">
    <source>
        <dbReference type="EMBL" id="KAI5082977.1"/>
    </source>
</evidence>
<dbReference type="GO" id="GO:0005634">
    <property type="term" value="C:nucleus"/>
    <property type="evidence" value="ECO:0007669"/>
    <property type="project" value="UniProtKB-SubCell"/>
</dbReference>
<protein>
    <recommendedName>
        <fullName evidence="7">Homeobox domain-containing protein</fullName>
    </recommendedName>
</protein>
<evidence type="ECO:0000256" key="5">
    <source>
        <dbReference type="PROSITE-ProRule" id="PRU00108"/>
    </source>
</evidence>
<keyword evidence="2 5" id="KW-0238">DNA-binding</keyword>
<dbReference type="Gene3D" id="1.10.10.60">
    <property type="entry name" value="Homeodomain-like"/>
    <property type="match status" value="1"/>
</dbReference>
<dbReference type="GO" id="GO:0006355">
    <property type="term" value="P:regulation of DNA-templated transcription"/>
    <property type="evidence" value="ECO:0007669"/>
    <property type="project" value="InterPro"/>
</dbReference>
<dbReference type="SMART" id="SM00389">
    <property type="entry name" value="HOX"/>
    <property type="match status" value="1"/>
</dbReference>
<dbReference type="Proteomes" id="UP000886520">
    <property type="component" value="Chromosome 3"/>
</dbReference>
<proteinExistence type="predicted"/>
<dbReference type="InterPro" id="IPR009057">
    <property type="entry name" value="Homeodomain-like_sf"/>
</dbReference>
<reference evidence="8" key="1">
    <citation type="submission" date="2021-01" db="EMBL/GenBank/DDBJ databases">
        <title>Adiantum capillus-veneris genome.</title>
        <authorList>
            <person name="Fang Y."/>
            <person name="Liao Q."/>
        </authorList>
    </citation>
    <scope>NUCLEOTIDE SEQUENCE</scope>
    <source>
        <strain evidence="8">H3</strain>
        <tissue evidence="8">Leaf</tissue>
    </source>
</reference>
<evidence type="ECO:0000313" key="9">
    <source>
        <dbReference type="Proteomes" id="UP000886520"/>
    </source>
</evidence>
<dbReference type="AlphaFoldDB" id="A0A9D4VCL8"/>
<keyword evidence="9" id="KW-1185">Reference proteome</keyword>